<evidence type="ECO:0000313" key="3">
    <source>
        <dbReference type="Proteomes" id="UP000027238"/>
    </source>
</evidence>
<evidence type="ECO:0008006" key="4">
    <source>
        <dbReference type="Google" id="ProtNLM"/>
    </source>
</evidence>
<accession>A0A066XX71</accession>
<keyword evidence="1" id="KW-0732">Signal</keyword>
<comment type="caution">
    <text evidence="2">The sequence shown here is derived from an EMBL/GenBank/DDBJ whole genome shotgun (WGS) entry which is preliminary data.</text>
</comment>
<dbReference type="OrthoDB" id="5383526at2759"/>
<dbReference type="eggNOG" id="ENOG502SYVI">
    <property type="taxonomic scope" value="Eukaryota"/>
</dbReference>
<gene>
    <name evidence="2" type="ORF">CSUB01_08991</name>
</gene>
<evidence type="ECO:0000256" key="1">
    <source>
        <dbReference type="SAM" id="SignalP"/>
    </source>
</evidence>
<evidence type="ECO:0000313" key="2">
    <source>
        <dbReference type="EMBL" id="KDN72274.1"/>
    </source>
</evidence>
<sequence>MYLSLIFLALAATAWGIDIRAHTGDNCAGGYAACVNINPNVCCSFSSSGSSGRSSIAVVAIPSNWRIRTEAYTEGGCKAFGGQRDSGGSTTVCLPYTTRGDRTGGKYWFLNRKRADDESCPAEQPGAGKCDAVVKPDTLGLADGTEYDITGLTDKKIEELTAMLTYLSPLKEKIANTGAGADTVPAEFQPLLRQTEA</sequence>
<protein>
    <recommendedName>
        <fullName evidence="4">Secreted protein</fullName>
    </recommendedName>
</protein>
<dbReference type="Proteomes" id="UP000027238">
    <property type="component" value="Unassembled WGS sequence"/>
</dbReference>
<dbReference type="HOGENOM" id="CLU_091421_0_0_1"/>
<proteinExistence type="predicted"/>
<dbReference type="AlphaFoldDB" id="A0A066XX71"/>
<dbReference type="OMA" id="GANIRNH"/>
<name>A0A066XX71_COLSU</name>
<reference evidence="3" key="1">
    <citation type="journal article" date="2014" name="Genome Announc.">
        <title>Draft genome sequence of Colletotrichum sublineola, a destructive pathogen of cultivated sorghum.</title>
        <authorList>
            <person name="Baroncelli R."/>
            <person name="Sanz-Martin J.M."/>
            <person name="Rech G.E."/>
            <person name="Sukno S.A."/>
            <person name="Thon M.R."/>
        </authorList>
    </citation>
    <scope>NUCLEOTIDE SEQUENCE [LARGE SCALE GENOMIC DNA]</scope>
    <source>
        <strain evidence="3">TX430BB</strain>
    </source>
</reference>
<keyword evidence="3" id="KW-1185">Reference proteome</keyword>
<dbReference type="EMBL" id="JMSE01000010">
    <property type="protein sequence ID" value="KDN72274.1"/>
    <property type="molecule type" value="Genomic_DNA"/>
</dbReference>
<feature type="signal peptide" evidence="1">
    <location>
        <begin position="1"/>
        <end position="16"/>
    </location>
</feature>
<organism evidence="2 3">
    <name type="scientific">Colletotrichum sublineola</name>
    <name type="common">Sorghum anthracnose fungus</name>
    <dbReference type="NCBI Taxonomy" id="1173701"/>
    <lineage>
        <taxon>Eukaryota</taxon>
        <taxon>Fungi</taxon>
        <taxon>Dikarya</taxon>
        <taxon>Ascomycota</taxon>
        <taxon>Pezizomycotina</taxon>
        <taxon>Sordariomycetes</taxon>
        <taxon>Hypocreomycetidae</taxon>
        <taxon>Glomerellales</taxon>
        <taxon>Glomerellaceae</taxon>
        <taxon>Colletotrichum</taxon>
        <taxon>Colletotrichum graminicola species complex</taxon>
    </lineage>
</organism>
<feature type="chain" id="PRO_5001630887" description="Secreted protein" evidence="1">
    <location>
        <begin position="17"/>
        <end position="197"/>
    </location>
</feature>